<feature type="region of interest" description="Disordered" evidence="1">
    <location>
        <begin position="291"/>
        <end position="312"/>
    </location>
</feature>
<proteinExistence type="predicted"/>
<accession>A0A438GUM6</accession>
<name>A0A438GUM6_VITVI</name>
<evidence type="ECO:0008006" key="4">
    <source>
        <dbReference type="Google" id="ProtNLM"/>
    </source>
</evidence>
<dbReference type="Proteomes" id="UP000288805">
    <property type="component" value="Unassembled WGS sequence"/>
</dbReference>
<evidence type="ECO:0000313" key="2">
    <source>
        <dbReference type="EMBL" id="RVW75909.1"/>
    </source>
</evidence>
<protein>
    <recommendedName>
        <fullName evidence="4">Endonuclease/exonuclease/phosphatase domain-containing protein</fullName>
    </recommendedName>
</protein>
<reference evidence="2 3" key="1">
    <citation type="journal article" date="2018" name="PLoS Genet.">
        <title>Population sequencing reveals clonal diversity and ancestral inbreeding in the grapevine cultivar Chardonnay.</title>
        <authorList>
            <person name="Roach M.J."/>
            <person name="Johnson D.L."/>
            <person name="Bohlmann J."/>
            <person name="van Vuuren H.J."/>
            <person name="Jones S.J."/>
            <person name="Pretorius I.S."/>
            <person name="Schmidt S.A."/>
            <person name="Borneman A.R."/>
        </authorList>
    </citation>
    <scope>NUCLEOTIDE SEQUENCE [LARGE SCALE GENOMIC DNA]</scope>
    <source>
        <strain evidence="3">cv. Chardonnay</strain>
        <tissue evidence="2">Leaf</tissue>
    </source>
</reference>
<dbReference type="InterPro" id="IPR036691">
    <property type="entry name" value="Endo/exonu/phosph_ase_sf"/>
</dbReference>
<dbReference type="PANTHER" id="PTHR33710:SF64">
    <property type="entry name" value="ENDONUCLEASE_EXONUCLEASE_PHOSPHATASE DOMAIN-CONTAINING PROTEIN"/>
    <property type="match status" value="1"/>
</dbReference>
<dbReference type="EMBL" id="QGNW01000338">
    <property type="protein sequence ID" value="RVW75909.1"/>
    <property type="molecule type" value="Genomic_DNA"/>
</dbReference>
<evidence type="ECO:0000256" key="1">
    <source>
        <dbReference type="SAM" id="MobiDB-lite"/>
    </source>
</evidence>
<evidence type="ECO:0000313" key="3">
    <source>
        <dbReference type="Proteomes" id="UP000288805"/>
    </source>
</evidence>
<dbReference type="Gene3D" id="3.60.10.10">
    <property type="entry name" value="Endonuclease/exonuclease/phosphatase"/>
    <property type="match status" value="1"/>
</dbReference>
<sequence length="312" mass="35737">MTDGLVRSLGSRRFLDWGAMGAQGAARRILICWDKRTLEVLEMEMGQFSISCRLRNVEDGNAWIFIGVGRFQCYPLPKGNEQSGRLTGAMRRFAQVVDELELLDLPMQRGVFSWSGGRNNQSWARLDRFLVTQNWLDHFSGVVENRLPRPTSDHFPILLKGGGFRRGLSRLGLKTCGLKLMGLRIFFGVGGRAGSNKNLALQQVEFWDGVESERSLIEGDKNTRFFYRMANAHRRNNSWKKITINGRWLEKEREVREGVVNAFQQLLLDEPAWKADIEGLHLQSLNHNEAEGLEQPFTEEKNSFCSDGNEWR</sequence>
<gene>
    <name evidence="2" type="ORF">CK203_051792</name>
</gene>
<dbReference type="AlphaFoldDB" id="A0A438GUM6"/>
<dbReference type="PANTHER" id="PTHR33710">
    <property type="entry name" value="BNAC02G09200D PROTEIN"/>
    <property type="match status" value="1"/>
</dbReference>
<dbReference type="SUPFAM" id="SSF56219">
    <property type="entry name" value="DNase I-like"/>
    <property type="match status" value="1"/>
</dbReference>
<comment type="caution">
    <text evidence="2">The sequence shown here is derived from an EMBL/GenBank/DDBJ whole genome shotgun (WGS) entry which is preliminary data.</text>
</comment>
<organism evidence="2 3">
    <name type="scientific">Vitis vinifera</name>
    <name type="common">Grape</name>
    <dbReference type="NCBI Taxonomy" id="29760"/>
    <lineage>
        <taxon>Eukaryota</taxon>
        <taxon>Viridiplantae</taxon>
        <taxon>Streptophyta</taxon>
        <taxon>Embryophyta</taxon>
        <taxon>Tracheophyta</taxon>
        <taxon>Spermatophyta</taxon>
        <taxon>Magnoliopsida</taxon>
        <taxon>eudicotyledons</taxon>
        <taxon>Gunneridae</taxon>
        <taxon>Pentapetalae</taxon>
        <taxon>rosids</taxon>
        <taxon>Vitales</taxon>
        <taxon>Vitaceae</taxon>
        <taxon>Viteae</taxon>
        <taxon>Vitis</taxon>
    </lineage>
</organism>